<name>A0A0J7JVA6_LASNI</name>
<evidence type="ECO:0000256" key="1">
    <source>
        <dbReference type="SAM" id="MobiDB-lite"/>
    </source>
</evidence>
<feature type="compositionally biased region" description="Pro residues" evidence="1">
    <location>
        <begin position="253"/>
        <end position="267"/>
    </location>
</feature>
<evidence type="ECO:0000313" key="2">
    <source>
        <dbReference type="EMBL" id="KMQ82158.1"/>
    </source>
</evidence>
<comment type="caution">
    <text evidence="2">The sequence shown here is derived from an EMBL/GenBank/DDBJ whole genome shotgun (WGS) entry which is preliminary data.</text>
</comment>
<dbReference type="PaxDb" id="67767-A0A0J7JVA6"/>
<feature type="region of interest" description="Disordered" evidence="1">
    <location>
        <begin position="249"/>
        <end position="286"/>
    </location>
</feature>
<proteinExistence type="predicted"/>
<organism evidence="2 3">
    <name type="scientific">Lasius niger</name>
    <name type="common">Black garden ant</name>
    <dbReference type="NCBI Taxonomy" id="67767"/>
    <lineage>
        <taxon>Eukaryota</taxon>
        <taxon>Metazoa</taxon>
        <taxon>Ecdysozoa</taxon>
        <taxon>Arthropoda</taxon>
        <taxon>Hexapoda</taxon>
        <taxon>Insecta</taxon>
        <taxon>Pterygota</taxon>
        <taxon>Neoptera</taxon>
        <taxon>Endopterygota</taxon>
        <taxon>Hymenoptera</taxon>
        <taxon>Apocrita</taxon>
        <taxon>Aculeata</taxon>
        <taxon>Formicoidea</taxon>
        <taxon>Formicidae</taxon>
        <taxon>Formicinae</taxon>
        <taxon>Lasius</taxon>
        <taxon>Lasius</taxon>
    </lineage>
</organism>
<dbReference type="AlphaFoldDB" id="A0A0J7JVA6"/>
<protein>
    <submittedName>
        <fullName evidence="2">Uncharacterized protein</fullName>
    </submittedName>
</protein>
<reference evidence="2 3" key="1">
    <citation type="submission" date="2015-04" db="EMBL/GenBank/DDBJ databases">
        <title>Lasius niger genome sequencing.</title>
        <authorList>
            <person name="Konorov E.A."/>
            <person name="Nikitin M.A."/>
            <person name="Kirill M.V."/>
            <person name="Chang P."/>
        </authorList>
    </citation>
    <scope>NUCLEOTIDE SEQUENCE [LARGE SCALE GENOMIC DNA]</scope>
    <source>
        <tissue evidence="2">Whole</tissue>
    </source>
</reference>
<gene>
    <name evidence="2" type="ORF">RF55_23982</name>
</gene>
<dbReference type="EMBL" id="LBMM01027790">
    <property type="protein sequence ID" value="KMQ82158.1"/>
    <property type="molecule type" value="Genomic_DNA"/>
</dbReference>
<dbReference type="OrthoDB" id="6457081at2759"/>
<dbReference type="Proteomes" id="UP000036403">
    <property type="component" value="Unassembled WGS sequence"/>
</dbReference>
<accession>A0A0J7JVA6</accession>
<keyword evidence="3" id="KW-1185">Reference proteome</keyword>
<evidence type="ECO:0000313" key="3">
    <source>
        <dbReference type="Proteomes" id="UP000036403"/>
    </source>
</evidence>
<sequence length="286" mass="32489">MDYDRLLEKIDDQPELKKAIGDIANSYGATNLVCKNWKEILYKTDIYKRYKASKIKLAKPKTKAHNIQVRSIVGYENQFHIVVAGYWSLGRKDENDAAKTDEAAAKIKRRKIGEPDSLVCRHCPPLTEIGKVLKFDPNSETKLFDNCKLFINTCSVNACSNCFNQFRNSDSSFKAANNWCTKWTQVFDGSTCTGRFKVQIVEAFASSNFIGIVRLQINQVFDFGEGYKICGNLSNMILFKDQNLEKYNEELLPQPPPPPPPPTLPPYPKEDDEGEEEKIVTCVPDK</sequence>